<comment type="caution">
    <text evidence="1">The sequence shown here is derived from an EMBL/GenBank/DDBJ whole genome shotgun (WGS) entry which is preliminary data.</text>
</comment>
<keyword evidence="2" id="KW-1185">Reference proteome</keyword>
<dbReference type="PANTHER" id="PTHR13109:SF7">
    <property type="entry name" value="NEUROCHONDRIN"/>
    <property type="match status" value="1"/>
</dbReference>
<reference evidence="1" key="1">
    <citation type="submission" date="2022-10" db="EMBL/GenBank/DDBJ databases">
        <title>Novel sulphate-reducing endosymbionts in the free-living metamonad Anaeramoeba.</title>
        <authorList>
            <person name="Jerlstrom-Hultqvist J."/>
            <person name="Cepicka I."/>
            <person name="Gallot-Lavallee L."/>
            <person name="Salas-Leiva D."/>
            <person name="Curtis B.A."/>
            <person name="Zahonova K."/>
            <person name="Pipaliya S."/>
            <person name="Dacks J."/>
            <person name="Roger A.J."/>
        </authorList>
    </citation>
    <scope>NUCLEOTIDE SEQUENCE</scope>
    <source>
        <strain evidence="1">BMAN</strain>
    </source>
</reference>
<dbReference type="InterPro" id="IPR011989">
    <property type="entry name" value="ARM-like"/>
</dbReference>
<dbReference type="EMBL" id="JAPDFW010000147">
    <property type="protein sequence ID" value="KAJ5066300.1"/>
    <property type="molecule type" value="Genomic_DNA"/>
</dbReference>
<name>A0A9Q0L6I1_ANAIG</name>
<dbReference type="InterPro" id="IPR008709">
    <property type="entry name" value="Neurochondrin"/>
</dbReference>
<proteinExistence type="predicted"/>
<dbReference type="InterPro" id="IPR016024">
    <property type="entry name" value="ARM-type_fold"/>
</dbReference>
<dbReference type="PANTHER" id="PTHR13109">
    <property type="entry name" value="NEUROCHONDRIN"/>
    <property type="match status" value="1"/>
</dbReference>
<dbReference type="SUPFAM" id="SSF48371">
    <property type="entry name" value="ARM repeat"/>
    <property type="match status" value="1"/>
</dbReference>
<gene>
    <name evidence="1" type="ORF">M0811_03633</name>
</gene>
<dbReference type="AlphaFoldDB" id="A0A9Q0L6I1"/>
<accession>A0A9Q0L6I1</accession>
<sequence>MNSLENCLKLLSGETNEEKFAGLFLVTKIIKNDDQVTIKKVAEAVGLDFVTKLLNSKSIEEESNIQAELGLHIISAFVLDPELAQASQMKKTVFPVLLNFLGDQKEELQQDFVIESFKILNYILYYNPEDRGLIHFIQNSEAVENAFIGFLRLEDEEETLLNTIYVIQILFRLLNDQNSIKKQICHALLSRLTKIFKENQSELKFIVLDFLVDLLFSQGSFRIESKEIENETLNNLREGIKNILINLVGQTQREQTFKLIAGCLTKFGESWAIEQEEEEKSNDNNNNNDINIEIENENEIQQKKNIQQKSSNLKFEEKNKKVQKNSEFIELFIRLTYIEIRLILEDYEHEQIKINTYLPYLLLIMEHSTNFLSLERSEFEGLRSKQTKTKIAAKWIDLANFELSKVHSVMLETLSVVIQFLKLIEHDEKIWQPLLYSLSPVIRIFGLWMTHKNISNRQDVISLIPFITKIISKSGEFSNDLVAFILPGIFHISSKEKEEQNLFANEELMELVVSFANNNLNELMQENYQKGNQEELIGSIFGTLLNLVKYIIYHINKVKSEQKNLLLNLQKLQPTILRSIKMTQEIFNQKNIMENKEIVGISFVGSYLSALVASMLRLGSIFDEMYSPAFFVHEYLYRILIFKTQSQDSSIWENCRVFWLSTITELGHFMATFSHSKSKSKPKSISNSIAKLNLNSNQNSNQNQNSNSNSNSNSNFDYLPLLIKSGWIQDFLLILDSNKEHFLLRFSDQELIDSIDFFFSSLVLIGKNEIKKYILEKKGIEIAEMYKLKLLKKELEK</sequence>
<dbReference type="Pfam" id="PF05536">
    <property type="entry name" value="Neurochondrin"/>
    <property type="match status" value="1"/>
</dbReference>
<protein>
    <submittedName>
        <fullName evidence="1">Neurochondrin</fullName>
    </submittedName>
</protein>
<dbReference type="Gene3D" id="1.25.10.10">
    <property type="entry name" value="Leucine-rich Repeat Variant"/>
    <property type="match status" value="1"/>
</dbReference>
<evidence type="ECO:0000313" key="2">
    <source>
        <dbReference type="Proteomes" id="UP001149090"/>
    </source>
</evidence>
<evidence type="ECO:0000313" key="1">
    <source>
        <dbReference type="EMBL" id="KAJ5066300.1"/>
    </source>
</evidence>
<dbReference type="OrthoDB" id="8962942at2759"/>
<organism evidence="1 2">
    <name type="scientific">Anaeramoeba ignava</name>
    <name type="common">Anaerobic marine amoeba</name>
    <dbReference type="NCBI Taxonomy" id="1746090"/>
    <lineage>
        <taxon>Eukaryota</taxon>
        <taxon>Metamonada</taxon>
        <taxon>Anaeramoebidae</taxon>
        <taxon>Anaeramoeba</taxon>
    </lineage>
</organism>
<dbReference type="Proteomes" id="UP001149090">
    <property type="component" value="Unassembled WGS sequence"/>
</dbReference>